<evidence type="ECO:0000313" key="4">
    <source>
        <dbReference type="EMBL" id="DAC80313.1"/>
    </source>
</evidence>
<feature type="region of interest" description="Disordered" evidence="2">
    <location>
        <begin position="1089"/>
        <end position="1108"/>
    </location>
</feature>
<evidence type="ECO:0000256" key="2">
    <source>
        <dbReference type="SAM" id="MobiDB-lite"/>
    </source>
</evidence>
<feature type="region of interest" description="Disordered" evidence="2">
    <location>
        <begin position="1385"/>
        <end position="1427"/>
    </location>
</feature>
<keyword evidence="3" id="KW-1133">Transmembrane helix</keyword>
<dbReference type="PANTHER" id="PTHR10536">
    <property type="entry name" value="DNA PRIMASE SMALL SUBUNIT"/>
    <property type="match status" value="1"/>
</dbReference>
<name>A0A5H3CIS6_9VIRU</name>
<dbReference type="Gene3D" id="3.90.920.10">
    <property type="entry name" value="DNA primase, PRIM domain"/>
    <property type="match status" value="1"/>
</dbReference>
<accession>A0A5H3CIS6</accession>
<feature type="compositionally biased region" description="Basic residues" evidence="2">
    <location>
        <begin position="912"/>
        <end position="921"/>
    </location>
</feature>
<reference evidence="4" key="2">
    <citation type="submission" date="2019-07" db="EMBL/GenBank/DDBJ databases">
        <authorList>
            <person name="Buck C."/>
            <person name="Tisza M."/>
        </authorList>
    </citation>
    <scope>NUCLEOTIDE SEQUENCE</scope>
    <source>
        <strain evidence="4">4065</strain>
    </source>
</reference>
<reference evidence="4" key="1">
    <citation type="journal article" date="2019" name="J. ISSAAS">
        <title>Identification of 'Missing Link' Families of Small DNA Tumor Viruses.</title>
        <authorList>
            <person name="Welch N.L."/>
            <person name="Tisza M.J."/>
            <person name="Belford A."/>
            <person name="Pastrana D.V."/>
            <person name="Pang Y.-Y.S."/>
            <person name="Schiller J.T."/>
            <person name="An P."/>
            <person name="Cantalupo P.G."/>
            <person name="Pipas J.M."/>
            <person name="Koda S."/>
            <person name="Subramaniam K."/>
            <person name="Waltzek T.B."/>
            <person name="Bian C."/>
            <person name="Shi Q."/>
            <person name="Ruan Z."/>
            <person name="Ng T.F.-F."/>
            <person name="Starrett G.J."/>
            <person name="Buck C.B."/>
        </authorList>
    </citation>
    <scope>NUCLEOTIDE SEQUENCE</scope>
    <source>
        <strain evidence="4">4065</strain>
    </source>
</reference>
<feature type="transmembrane region" description="Helical" evidence="3">
    <location>
        <begin position="20"/>
        <end position="40"/>
    </location>
</feature>
<keyword evidence="3" id="KW-0812">Transmembrane</keyword>
<sequence>MKHCYQINQKKQNVHVNKHIELTSCIVFSVALVLFQVTMIESFLEADLSLYLQWKHARRKRKVRALEVERKRLTLWFNYMMPWLAWNPNIPKQLDPVFADDEFRGFTVFEQNWNLYLSSHPYIAVTKKINALSKFYSMHASGLYPENESRVYMTRHFFDHWSAGPLQYWYKHHFPTRVIYKIFVLGFGINSPGDHRNTRRLFVFNSNMKSISTGRISVFTATSQFFNHLYYKPPIFSICIGPSVSKSLPGSILYTPLEMVIKVDLRSANRMCCGKLPQLCKYCKDLMSFFATIICTVLHELFSLDRMFPFYDGETGFFVIVTDKKLHGLPRSERTAMLDLMRKVIYTFASSKILPVTLRGLCHRLDQIQRMYLRRYFCTTLTSELLSGIEDEVTDVVCPRKLREFLHRVEMPTQCSEFLVWMCENCYVSASDLAELMYQIYYCVDVSKVNACMLKSRAFLRTVFSFSFVGLDELDVFDEYLYPCPFSVNPYTGNVIVPLLLCYVPCYTLDLMPMPVLVCNIDVTQKFFSHDERFFPSFLCKHLVRGTVEAIAETLAAFFVVCEPYIIDCQLYHLELSYTKWDRLCMNMNLKELLSITFANEGKNSFQGTQQRNGNRPRMNQTYFGQIFKQISAKLEPFDTTRDHVIADQVRNGLKEKTCELTPFRYHSRTLRCAVFSAIRHVTIITSNWTKTYGRNPDAWNITFESYERLILRPTPVNNDERYPFEVLRDNVSSTMFNPSYLNRYTRFTEEEVEILNNLDFTGFHKNDHLLFSRLRYIEQHACGRIMNAPDGLSSGEDYSDTSSDTSSIDEMYDLSGVGKGNSVDHRALDVHPGNLNLVCSVRNIIREGHPEVTVVLRQGWLRKKATREFGMLDVFCPQSTYTGMGYSRRNALRKRMTFMNHTRGSREHRRERSKAHRSYQRTKSLHVTDYLLPNQQLYRTLKKESTLATVVSSKIQSRKRRPLSTRSQRSLASTYLSVKATKGMFGQYRAYPHSIDRPYFTEWHENDSILVSEIGNDDEQFHNDGEQIFSQDFRCRSGTNNTLKNQVIKNSERYFRDFSKNRSSRREHRDWESSHSEWSDTDLRKRIWPKPRDARNPGHRMRRRSMRKQNNGLKLKFKKKEYRQLCYEDYVCCEKPHKVNFDMLDVNQESIEKYDDTGIAGYIIYPSSESDFEHQSIVSPETSSCNGSRCGLAGFIITGKAKRKYTGGYHAMLETTYSVYNQRFIHLGDCTWNQERIEREMQEDIDLAETMIFDTPRTPSPVDTNVQQVAIDLGVSPSDVNLDSTSSLEDSDDTYQYSDSPASSHGSLRDWMAVVGAEGPENDRMYLETYAADNYISNTVGINYENEVATMDNDVVGRFDHQWRLVSEQRANVYQTFTGQWEIDDGYRGPEEGSDSDESDIFDENIRAEQGLLPQSGGRERYSPVF</sequence>
<evidence type="ECO:0000256" key="3">
    <source>
        <dbReference type="SAM" id="Phobius"/>
    </source>
</evidence>
<feature type="region of interest" description="Disordered" evidence="2">
    <location>
        <begin position="1278"/>
        <end position="1306"/>
    </location>
</feature>
<evidence type="ECO:0000256" key="1">
    <source>
        <dbReference type="ARBA" id="ARBA00009762"/>
    </source>
</evidence>
<comment type="similarity">
    <text evidence="1">Belongs to the eukaryotic-type primase small subunit family.</text>
</comment>
<dbReference type="EMBL" id="BK010891">
    <property type="protein sequence ID" value="DAC80313.1"/>
    <property type="molecule type" value="Genomic_DNA"/>
</dbReference>
<feature type="compositionally biased region" description="Acidic residues" evidence="2">
    <location>
        <begin position="1393"/>
        <end position="1404"/>
    </location>
</feature>
<feature type="compositionally biased region" description="Polar residues" evidence="2">
    <location>
        <begin position="1296"/>
        <end position="1306"/>
    </location>
</feature>
<proteinExistence type="inferred from homology"/>
<feature type="compositionally biased region" description="Basic residues" evidence="2">
    <location>
        <begin position="1098"/>
        <end position="1108"/>
    </location>
</feature>
<evidence type="ECO:0000313" key="5">
    <source>
        <dbReference type="Proteomes" id="UP001237034"/>
    </source>
</evidence>
<dbReference type="Proteomes" id="UP001237034">
    <property type="component" value="Segment"/>
</dbReference>
<dbReference type="SUPFAM" id="SSF56747">
    <property type="entry name" value="Prim-pol domain"/>
    <property type="match status" value="1"/>
</dbReference>
<protein>
    <submittedName>
        <fullName evidence="4">EO2-4</fullName>
    </submittedName>
</protein>
<organism evidence="4 5">
    <name type="scientific">Tilapia adomavirus 1</name>
    <dbReference type="NCBI Taxonomy" id="2597803"/>
    <lineage>
        <taxon>Viruses</taxon>
        <taxon>Adomaviruses</taxon>
    </lineage>
</organism>
<keyword evidence="3" id="KW-0472">Membrane</keyword>
<feature type="region of interest" description="Disordered" evidence="2">
    <location>
        <begin position="902"/>
        <end position="921"/>
    </location>
</feature>